<dbReference type="InterPro" id="IPR012368">
    <property type="entry name" value="OxRdtase_Mopterin-bd_su_IorB"/>
</dbReference>
<dbReference type="GO" id="GO:0016491">
    <property type="term" value="F:oxidoreductase activity"/>
    <property type="evidence" value="ECO:0007669"/>
    <property type="project" value="InterPro"/>
</dbReference>
<keyword evidence="3" id="KW-1185">Reference proteome</keyword>
<dbReference type="AlphaFoldDB" id="A0A364XYD5"/>
<feature type="domain" description="Aldehyde oxidase/xanthine dehydrogenase a/b hammerhead" evidence="1">
    <location>
        <begin position="211"/>
        <end position="297"/>
    </location>
</feature>
<dbReference type="Gene3D" id="3.90.1170.50">
    <property type="entry name" value="Aldehyde oxidase/xanthine dehydrogenase, a/b hammerhead"/>
    <property type="match status" value="1"/>
</dbReference>
<sequence length="721" mass="79739">MKTSKQNISRRNFIKLSGLTGAAFTLGFYFPANAKEAKIIKADDASVLNVELNAWISIDTSGKVTIINHRSEMGQGSFQSVPQIIAEELEVDMNDINIVFAQGSQTKYGSQITGGSSTIRGSYQRLLKLSASAREMLIESAARQWKVEKTECYAERGHVIHKPSGKKLHYGALVEEASKLQPPAQVELKRPSDYKIIRKPLPRQDTPLKTNGTAIFGLDKKIPGMLYAVVERNPRFLGKVKSFDDAAAKAVPGVKHVIPVKMRVFSHDREGVAVVADNLWSAMQGRKALKVVWDDNGFEHHSTEQLYAKMNESFSTGKALSFKTKGDAGAAYATASKKLEAVYETPYESHSCMEPLNCIAHFKDNKLEIWGPIQGPDWVQKDVADLMGLKADDVTVNMTFLGGGFGRKAFLDYPHEAAVISKAINAPVQVVWSREDDMTQGPFRPGMVYQCRGVLDGTRMSSFETKVAGQNMGHQNPGANKKSYNSSITEGFLETYLDSIPNYSFSDVPLESPIPVMWWRSVYSSTNGFAFESFIDELAVAAAMDPLAFRRQHLWNGRYHDLINKLEEVSGWKSRSKNAGFGVAITECFNSIVGEVVKVSKATDGKIKIDKIWAVMDCGWYVNPDIVKAQVEGSIVMAHGAAVKHATHFKDGMAVERNFDSYKMSRINEIPEIEVHIMDNEEKAGGVGEPALPPFTAALTNAIFDLTGKRIRKVPFSLDQV</sequence>
<dbReference type="NCBIfam" id="TIGR01409">
    <property type="entry name" value="TAT_signal_seq"/>
    <property type="match status" value="1"/>
</dbReference>
<dbReference type="Gene3D" id="3.30.365.10">
    <property type="entry name" value="Aldehyde oxidase/xanthine dehydrogenase, molybdopterin binding domain"/>
    <property type="match status" value="4"/>
</dbReference>
<evidence type="ECO:0000313" key="2">
    <source>
        <dbReference type="EMBL" id="RAV99347.1"/>
    </source>
</evidence>
<dbReference type="InterPro" id="IPR046867">
    <property type="entry name" value="AldOxase/xan_DH_MoCoBD2"/>
</dbReference>
<accession>A0A364XYD5</accession>
<dbReference type="InterPro" id="IPR037165">
    <property type="entry name" value="AldOxase/xan_DH_Mopterin-bd_sf"/>
</dbReference>
<protein>
    <submittedName>
        <fullName evidence="2">Xanthine dehydrogenase family protein molybdopterin-binding subunit</fullName>
    </submittedName>
</protein>
<dbReference type="EMBL" id="QMFY01000011">
    <property type="protein sequence ID" value="RAV99347.1"/>
    <property type="molecule type" value="Genomic_DNA"/>
</dbReference>
<dbReference type="SMART" id="SM01008">
    <property type="entry name" value="Ald_Xan_dh_C"/>
    <property type="match status" value="1"/>
</dbReference>
<dbReference type="InterPro" id="IPR008274">
    <property type="entry name" value="AldOxase/xan_DH_MoCoBD1"/>
</dbReference>
<name>A0A364XYD5_9BACT</name>
<proteinExistence type="predicted"/>
<reference evidence="2 3" key="1">
    <citation type="submission" date="2018-06" db="EMBL/GenBank/DDBJ databases">
        <title>Chryseolinea flavus sp. nov., a member of the phylum Bacteroidetes isolated from soil.</title>
        <authorList>
            <person name="Li Y."/>
            <person name="Wang J."/>
        </authorList>
    </citation>
    <scope>NUCLEOTIDE SEQUENCE [LARGE SCALE GENOMIC DNA]</scope>
    <source>
        <strain evidence="2 3">SDU1-6</strain>
    </source>
</reference>
<dbReference type="Proteomes" id="UP000251889">
    <property type="component" value="Unassembled WGS sequence"/>
</dbReference>
<evidence type="ECO:0000313" key="3">
    <source>
        <dbReference type="Proteomes" id="UP000251889"/>
    </source>
</evidence>
<dbReference type="PIRSF" id="PIRSF036389">
    <property type="entry name" value="IOR_B"/>
    <property type="match status" value="1"/>
</dbReference>
<dbReference type="Pfam" id="PF02738">
    <property type="entry name" value="MoCoBD_1"/>
    <property type="match status" value="1"/>
</dbReference>
<evidence type="ECO:0000259" key="1">
    <source>
        <dbReference type="SMART" id="SM01008"/>
    </source>
</evidence>
<dbReference type="SUPFAM" id="SSF56003">
    <property type="entry name" value="Molybdenum cofactor-binding domain"/>
    <property type="match status" value="2"/>
</dbReference>
<dbReference type="Pfam" id="PF20256">
    <property type="entry name" value="MoCoBD_2"/>
    <property type="match status" value="2"/>
</dbReference>
<dbReference type="PANTHER" id="PTHR47495:SF2">
    <property type="entry name" value="ALDEHYDE DEHYDROGENASE"/>
    <property type="match status" value="1"/>
</dbReference>
<dbReference type="InterPro" id="IPR019546">
    <property type="entry name" value="TAT_signal_bac_arc"/>
</dbReference>
<organism evidence="2 3">
    <name type="scientific">Pseudochryseolinea flava</name>
    <dbReference type="NCBI Taxonomy" id="2059302"/>
    <lineage>
        <taxon>Bacteria</taxon>
        <taxon>Pseudomonadati</taxon>
        <taxon>Bacteroidota</taxon>
        <taxon>Cytophagia</taxon>
        <taxon>Cytophagales</taxon>
        <taxon>Fulvivirgaceae</taxon>
        <taxon>Pseudochryseolinea</taxon>
    </lineage>
</organism>
<dbReference type="OrthoDB" id="9767994at2"/>
<dbReference type="PANTHER" id="PTHR47495">
    <property type="entry name" value="ALDEHYDE DEHYDROGENASE"/>
    <property type="match status" value="1"/>
</dbReference>
<dbReference type="RefSeq" id="WP_112748537.1">
    <property type="nucleotide sequence ID" value="NZ_QMFY01000011.1"/>
</dbReference>
<dbReference type="PROSITE" id="PS51318">
    <property type="entry name" value="TAT"/>
    <property type="match status" value="1"/>
</dbReference>
<dbReference type="InterPro" id="IPR006311">
    <property type="entry name" value="TAT_signal"/>
</dbReference>
<gene>
    <name evidence="2" type="ORF">DQQ10_19155</name>
</gene>
<dbReference type="InterPro" id="IPR000674">
    <property type="entry name" value="Ald_Oxase/Xan_DH_a/b"/>
</dbReference>
<dbReference type="InterPro" id="IPR052516">
    <property type="entry name" value="N-heterocyclic_Hydroxylase"/>
</dbReference>
<comment type="caution">
    <text evidence="2">The sequence shown here is derived from an EMBL/GenBank/DDBJ whole genome shotgun (WGS) entry which is preliminary data.</text>
</comment>